<accession>A0A423TNW7</accession>
<gene>
    <name evidence="1" type="ORF">C7M84_003147</name>
</gene>
<dbReference type="Proteomes" id="UP000283509">
    <property type="component" value="Unassembled WGS sequence"/>
</dbReference>
<organism evidence="1 2">
    <name type="scientific">Penaeus vannamei</name>
    <name type="common">Whiteleg shrimp</name>
    <name type="synonym">Litopenaeus vannamei</name>
    <dbReference type="NCBI Taxonomy" id="6689"/>
    <lineage>
        <taxon>Eukaryota</taxon>
        <taxon>Metazoa</taxon>
        <taxon>Ecdysozoa</taxon>
        <taxon>Arthropoda</taxon>
        <taxon>Crustacea</taxon>
        <taxon>Multicrustacea</taxon>
        <taxon>Malacostraca</taxon>
        <taxon>Eumalacostraca</taxon>
        <taxon>Eucarida</taxon>
        <taxon>Decapoda</taxon>
        <taxon>Dendrobranchiata</taxon>
        <taxon>Penaeoidea</taxon>
        <taxon>Penaeidae</taxon>
        <taxon>Penaeus</taxon>
    </lineage>
</organism>
<dbReference type="EMBL" id="QCYY01001426">
    <property type="protein sequence ID" value="ROT78133.1"/>
    <property type="molecule type" value="Genomic_DNA"/>
</dbReference>
<protein>
    <submittedName>
        <fullName evidence="1">Uncharacterized protein</fullName>
    </submittedName>
</protein>
<dbReference type="AlphaFoldDB" id="A0A423TNW7"/>
<reference evidence="1 2" key="2">
    <citation type="submission" date="2019-01" db="EMBL/GenBank/DDBJ databases">
        <title>The decoding of complex shrimp genome reveals the adaptation for benthos swimmer, frequently molting mechanism and breeding impact on genome.</title>
        <authorList>
            <person name="Sun Y."/>
            <person name="Gao Y."/>
            <person name="Yu Y."/>
        </authorList>
    </citation>
    <scope>NUCLEOTIDE SEQUENCE [LARGE SCALE GENOMIC DNA]</scope>
    <source>
        <tissue evidence="1">Muscle</tissue>
    </source>
</reference>
<comment type="caution">
    <text evidence="1">The sequence shown here is derived from an EMBL/GenBank/DDBJ whole genome shotgun (WGS) entry which is preliminary data.</text>
</comment>
<sequence length="236" mass="26806">MQSHPGKQGSYHFLHQWLWNYLGQSADRFGGAIIIDSIARYSEVDDSQYVSEDFAAAFPDASRDIAKNHNRANFLAVFAREDNSSHQLAKAFSKNYERDRRARFVRIQDFAVRHGPSYQGVYEMFNHQSHFPFWSFAPDEGEPLPLPAILLTDTDVYRSPEEPCPSPCSTAVFFTRRRRAVLTNIVDSVTGTLLQLQAKRAERPTVAPVIKNGEERCKSVSLAVTFFAVLTIFVLQ</sequence>
<name>A0A423TNW7_PENVA</name>
<reference evidence="1 2" key="1">
    <citation type="submission" date="2018-04" db="EMBL/GenBank/DDBJ databases">
        <authorList>
            <person name="Zhang X."/>
            <person name="Yuan J."/>
            <person name="Li F."/>
            <person name="Xiang J."/>
        </authorList>
    </citation>
    <scope>NUCLEOTIDE SEQUENCE [LARGE SCALE GENOMIC DNA]</scope>
    <source>
        <tissue evidence="1">Muscle</tissue>
    </source>
</reference>
<evidence type="ECO:0000313" key="1">
    <source>
        <dbReference type="EMBL" id="ROT78133.1"/>
    </source>
</evidence>
<proteinExistence type="predicted"/>
<evidence type="ECO:0000313" key="2">
    <source>
        <dbReference type="Proteomes" id="UP000283509"/>
    </source>
</evidence>
<dbReference type="OrthoDB" id="6341206at2759"/>
<keyword evidence="2" id="KW-1185">Reference proteome</keyword>